<feature type="binding site" evidence="7">
    <location>
        <position position="273"/>
    </location>
    <ligand>
        <name>glyoxylate</name>
        <dbReference type="ChEBI" id="CHEBI:36655"/>
    </ligand>
</feature>
<sequence length="372" mass="41212">MIAPVNVEDFRRLTRKRLPAIVFDYLDGGAEDEHGIEHNKAIFQHIRFKPLRLRNVSERDLSTSLLGRPLAAPLLIAPTGLNGLLWPEGDIALARAAAGEGLPFILSTASNASIEDVARQVDGDLWFQLYTIHADLTRQLIRRAIAADYSTLVVTVDVVVNGNRERDRRNGFAFPLRFSPGLVLDGIRHPRWLWHLLRNGLPRMANMAQQQQASLDLQTALLRRQMDASFDWSSLARLRETWPRRLLVKGILRAEDAQRCVELGADGVILSNHGARQLDHCISPMQVLGQVVENISQPVLVDSGFRRGSDVVKALAMGASGILIGRAVLYGLAARGEAGAREVLRLLKREMDITLAQIGCPSVAQLSPEYLL</sequence>
<evidence type="ECO:0000256" key="2">
    <source>
        <dbReference type="ARBA" id="ARBA00022630"/>
    </source>
</evidence>
<feature type="binding site" evidence="7">
    <location>
        <begin position="78"/>
        <end position="80"/>
    </location>
    <ligand>
        <name>FMN</name>
        <dbReference type="ChEBI" id="CHEBI:58210"/>
    </ligand>
</feature>
<feature type="active site" description="Proton acceptor" evidence="6">
    <location>
        <position position="273"/>
    </location>
</feature>
<dbReference type="PANTHER" id="PTHR10578">
    <property type="entry name" value="S -2-HYDROXY-ACID OXIDASE-RELATED"/>
    <property type="match status" value="1"/>
</dbReference>
<dbReference type="FunFam" id="3.20.20.70:FF:000029">
    <property type="entry name" value="L-lactate dehydrogenase"/>
    <property type="match status" value="1"/>
</dbReference>
<dbReference type="AlphaFoldDB" id="A0A432LZM5"/>
<dbReference type="InterPro" id="IPR013785">
    <property type="entry name" value="Aldolase_TIM"/>
</dbReference>
<feature type="binding site" evidence="7">
    <location>
        <position position="155"/>
    </location>
    <ligand>
        <name>FMN</name>
        <dbReference type="ChEBI" id="CHEBI:58210"/>
    </ligand>
</feature>
<dbReference type="GO" id="GO:0010181">
    <property type="term" value="F:FMN binding"/>
    <property type="evidence" value="ECO:0007669"/>
    <property type="project" value="InterPro"/>
</dbReference>
<keyword evidence="2 7" id="KW-0285">Flavoprotein</keyword>
<dbReference type="PANTHER" id="PTHR10578:SF107">
    <property type="entry name" value="2-HYDROXYACID OXIDASE 1"/>
    <property type="match status" value="1"/>
</dbReference>
<keyword evidence="10" id="KW-1185">Reference proteome</keyword>
<keyword evidence="3 7" id="KW-0288">FMN</keyword>
<feature type="binding site" evidence="7">
    <location>
        <position position="271"/>
    </location>
    <ligand>
        <name>FMN</name>
        <dbReference type="ChEBI" id="CHEBI:58210"/>
    </ligand>
</feature>
<protein>
    <submittedName>
        <fullName evidence="9">Mandelate dehydrogenase</fullName>
    </submittedName>
</protein>
<accession>A0A432LZM5</accession>
<dbReference type="Proteomes" id="UP000274358">
    <property type="component" value="Unassembled WGS sequence"/>
</dbReference>
<dbReference type="Gene3D" id="3.20.20.70">
    <property type="entry name" value="Aldolase class I"/>
    <property type="match status" value="1"/>
</dbReference>
<dbReference type="GO" id="GO:0004459">
    <property type="term" value="F:L-lactate dehydrogenase (NAD+) activity"/>
    <property type="evidence" value="ECO:0007669"/>
    <property type="project" value="TreeGrafter"/>
</dbReference>
<dbReference type="InterPro" id="IPR037396">
    <property type="entry name" value="FMN_HAD"/>
</dbReference>
<dbReference type="SUPFAM" id="SSF51395">
    <property type="entry name" value="FMN-linked oxidoreductases"/>
    <property type="match status" value="1"/>
</dbReference>
<dbReference type="PIRSF" id="PIRSF000138">
    <property type="entry name" value="Al-hdrx_acd_dh"/>
    <property type="match status" value="1"/>
</dbReference>
<feature type="binding site" evidence="7">
    <location>
        <position position="130"/>
    </location>
    <ligand>
        <name>FMN</name>
        <dbReference type="ChEBI" id="CHEBI:58210"/>
    </ligand>
</feature>
<comment type="similarity">
    <text evidence="5">Belongs to the FMN-dependent alpha-hydroxy acid dehydrogenase family.</text>
</comment>
<dbReference type="RefSeq" id="WP_126687072.1">
    <property type="nucleotide sequence ID" value="NZ_RYYV01000035.1"/>
</dbReference>
<evidence type="ECO:0000259" key="8">
    <source>
        <dbReference type="PROSITE" id="PS51349"/>
    </source>
</evidence>
<dbReference type="GO" id="GO:0005886">
    <property type="term" value="C:plasma membrane"/>
    <property type="evidence" value="ECO:0007669"/>
    <property type="project" value="TreeGrafter"/>
</dbReference>
<evidence type="ECO:0000256" key="7">
    <source>
        <dbReference type="PIRSR" id="PIRSR000138-2"/>
    </source>
</evidence>
<comment type="caution">
    <text evidence="9">The sequence shown here is derived from an EMBL/GenBank/DDBJ whole genome shotgun (WGS) entry which is preliminary data.</text>
</comment>
<dbReference type="GO" id="GO:0009060">
    <property type="term" value="P:aerobic respiration"/>
    <property type="evidence" value="ECO:0007669"/>
    <property type="project" value="TreeGrafter"/>
</dbReference>
<feature type="binding site" evidence="7">
    <location>
        <position position="164"/>
    </location>
    <ligand>
        <name>glyoxylate</name>
        <dbReference type="ChEBI" id="CHEBI:36655"/>
    </ligand>
</feature>
<organism evidence="9 10">
    <name type="scientific">Dyella choica</name>
    <dbReference type="NCBI Taxonomy" id="1927959"/>
    <lineage>
        <taxon>Bacteria</taxon>
        <taxon>Pseudomonadati</taxon>
        <taxon>Pseudomonadota</taxon>
        <taxon>Gammaproteobacteria</taxon>
        <taxon>Lysobacterales</taxon>
        <taxon>Rhodanobacteraceae</taxon>
        <taxon>Dyella</taxon>
    </lineage>
</organism>
<feature type="binding site" evidence="7">
    <location>
        <begin position="325"/>
        <end position="326"/>
    </location>
    <ligand>
        <name>FMN</name>
        <dbReference type="ChEBI" id="CHEBI:58210"/>
    </ligand>
</feature>
<dbReference type="PROSITE" id="PS00557">
    <property type="entry name" value="FMN_HYDROXY_ACID_DH_1"/>
    <property type="match status" value="1"/>
</dbReference>
<evidence type="ECO:0000313" key="9">
    <source>
        <dbReference type="EMBL" id="RUL69270.1"/>
    </source>
</evidence>
<name>A0A432LZM5_9GAMM</name>
<comment type="cofactor">
    <cofactor evidence="1">
        <name>FMN</name>
        <dbReference type="ChEBI" id="CHEBI:58210"/>
    </cofactor>
</comment>
<dbReference type="Pfam" id="PF01070">
    <property type="entry name" value="FMN_dh"/>
    <property type="match status" value="1"/>
</dbReference>
<evidence type="ECO:0000313" key="10">
    <source>
        <dbReference type="Proteomes" id="UP000274358"/>
    </source>
</evidence>
<evidence type="ECO:0000256" key="3">
    <source>
        <dbReference type="ARBA" id="ARBA00022643"/>
    </source>
</evidence>
<dbReference type="InterPro" id="IPR012133">
    <property type="entry name" value="Alpha-hydoxy_acid_DH_FMN"/>
</dbReference>
<dbReference type="EMBL" id="RYYV01000035">
    <property type="protein sequence ID" value="RUL69270.1"/>
    <property type="molecule type" value="Genomic_DNA"/>
</dbReference>
<dbReference type="PROSITE" id="PS51349">
    <property type="entry name" value="FMN_HYDROXY_ACID_DH_2"/>
    <property type="match status" value="1"/>
</dbReference>
<proteinExistence type="inferred from homology"/>
<reference evidence="9 10" key="1">
    <citation type="submission" date="2018-12" db="EMBL/GenBank/DDBJ databases">
        <title>Dyella dinghuensis sp. nov. DHOA06 and Dyella choica sp. nov. 4M-K27, isolated from forest soil.</title>
        <authorList>
            <person name="Qiu L.-H."/>
            <person name="Gao Z.-H."/>
        </authorList>
    </citation>
    <scope>NUCLEOTIDE SEQUENCE [LARGE SCALE GENOMIC DNA]</scope>
    <source>
        <strain evidence="9 10">4M-K27</strain>
    </source>
</reference>
<feature type="binding site" evidence="7">
    <location>
        <position position="107"/>
    </location>
    <ligand>
        <name>FMN</name>
        <dbReference type="ChEBI" id="CHEBI:58210"/>
    </ligand>
</feature>
<gene>
    <name evidence="9" type="ORF">EKH80_22625</name>
</gene>
<feature type="binding site" evidence="7">
    <location>
        <position position="25"/>
    </location>
    <ligand>
        <name>glyoxylate</name>
        <dbReference type="ChEBI" id="CHEBI:36655"/>
    </ligand>
</feature>
<dbReference type="InterPro" id="IPR008259">
    <property type="entry name" value="FMN_hydac_DH_AS"/>
</dbReference>
<evidence type="ECO:0000256" key="6">
    <source>
        <dbReference type="PIRSR" id="PIRSR000138-1"/>
    </source>
</evidence>
<feature type="binding site" evidence="7">
    <location>
        <position position="128"/>
    </location>
    <ligand>
        <name>FMN</name>
        <dbReference type="ChEBI" id="CHEBI:58210"/>
    </ligand>
</feature>
<feature type="binding site" evidence="7">
    <location>
        <position position="249"/>
    </location>
    <ligand>
        <name>FMN</name>
        <dbReference type="ChEBI" id="CHEBI:58210"/>
    </ligand>
</feature>
<evidence type="ECO:0000256" key="5">
    <source>
        <dbReference type="ARBA" id="ARBA00024042"/>
    </source>
</evidence>
<feature type="domain" description="FMN hydroxy acid dehydrogenase" evidence="8">
    <location>
        <begin position="1"/>
        <end position="372"/>
    </location>
</feature>
<keyword evidence="4" id="KW-0560">Oxidoreductase</keyword>
<evidence type="ECO:0000256" key="4">
    <source>
        <dbReference type="ARBA" id="ARBA00023002"/>
    </source>
</evidence>
<feature type="binding site" evidence="7">
    <location>
        <position position="276"/>
    </location>
    <ligand>
        <name>glyoxylate</name>
        <dbReference type="ChEBI" id="CHEBI:36655"/>
    </ligand>
</feature>
<dbReference type="OrthoDB" id="9770452at2"/>
<dbReference type="InterPro" id="IPR000262">
    <property type="entry name" value="FMN-dep_DH"/>
</dbReference>
<evidence type="ECO:0000256" key="1">
    <source>
        <dbReference type="ARBA" id="ARBA00001917"/>
    </source>
</evidence>
<feature type="binding site" evidence="7">
    <location>
        <begin position="302"/>
        <end position="306"/>
    </location>
    <ligand>
        <name>FMN</name>
        <dbReference type="ChEBI" id="CHEBI:58210"/>
    </ligand>
</feature>